<name>A0ABR1GUW4_9HYPO</name>
<gene>
    <name evidence="2" type="ORF">QQX98_008532</name>
</gene>
<proteinExistence type="predicted"/>
<dbReference type="PANTHER" id="PTHR33112:SF12">
    <property type="entry name" value="HETEROKARYON INCOMPATIBILITY DOMAIN-CONTAINING PROTEIN"/>
    <property type="match status" value="1"/>
</dbReference>
<evidence type="ECO:0000313" key="2">
    <source>
        <dbReference type="EMBL" id="KAK7409292.1"/>
    </source>
</evidence>
<reference evidence="2 3" key="1">
    <citation type="journal article" date="2025" name="Microbiol. Resour. Announc.">
        <title>Draft genome sequences for Neonectria magnoliae and Neonectria punicea, canker pathogens of Liriodendron tulipifera and Acer saccharum in West Virginia.</title>
        <authorList>
            <person name="Petronek H.M."/>
            <person name="Kasson M.T."/>
            <person name="Metheny A.M."/>
            <person name="Stauder C.M."/>
            <person name="Lovett B."/>
            <person name="Lynch S.C."/>
            <person name="Garnas J.R."/>
            <person name="Kasson L.R."/>
            <person name="Stajich J.E."/>
        </authorList>
    </citation>
    <scope>NUCLEOTIDE SEQUENCE [LARGE SCALE GENOMIC DNA]</scope>
    <source>
        <strain evidence="2 3">NRRL 64653</strain>
    </source>
</reference>
<organism evidence="2 3">
    <name type="scientific">Neonectria punicea</name>
    <dbReference type="NCBI Taxonomy" id="979145"/>
    <lineage>
        <taxon>Eukaryota</taxon>
        <taxon>Fungi</taxon>
        <taxon>Dikarya</taxon>
        <taxon>Ascomycota</taxon>
        <taxon>Pezizomycotina</taxon>
        <taxon>Sordariomycetes</taxon>
        <taxon>Hypocreomycetidae</taxon>
        <taxon>Hypocreales</taxon>
        <taxon>Nectriaceae</taxon>
        <taxon>Neonectria</taxon>
    </lineage>
</organism>
<dbReference type="PANTHER" id="PTHR33112">
    <property type="entry name" value="DOMAIN PROTEIN, PUTATIVE-RELATED"/>
    <property type="match status" value="1"/>
</dbReference>
<dbReference type="InterPro" id="IPR010730">
    <property type="entry name" value="HET"/>
</dbReference>
<feature type="domain" description="Heterokaryon incompatibility" evidence="1">
    <location>
        <begin position="3"/>
        <end position="164"/>
    </location>
</feature>
<comment type="caution">
    <text evidence="2">The sequence shown here is derived from an EMBL/GenBank/DDBJ whole genome shotgun (WGS) entry which is preliminary data.</text>
</comment>
<evidence type="ECO:0000259" key="1">
    <source>
        <dbReference type="Pfam" id="PF06985"/>
    </source>
</evidence>
<accession>A0ABR1GUW4</accession>
<protein>
    <recommendedName>
        <fullName evidence="1">Heterokaryon incompatibility domain-containing protein</fullName>
    </recommendedName>
</protein>
<sequence length="257" mass="29558">MRYIALSYTWPSPGRVDGRRQLEIDGAPFELDEATLESLQEPGSLSNVVSQLPEVLQDAINFTPMIGKRYLWMDILCVPADPERQESEMKRMDQIYSSAYVTLVAARGRGLYDKTPAHERYLNLPVVPPYGFDFGERGLDAEVRGHYKNISTSNWAKRAWTFQEHILSKRLIFFEEDGGFWECERSVWDMDLLSYRGSDLSSVSSTSKSTLQARSDLGKRLNTTSILDFRRPLSMFRHFKTIGLILFGRLLLRVTKE</sequence>
<keyword evidence="3" id="KW-1185">Reference proteome</keyword>
<dbReference type="Pfam" id="PF06985">
    <property type="entry name" value="HET"/>
    <property type="match status" value="1"/>
</dbReference>
<dbReference type="Proteomes" id="UP001498476">
    <property type="component" value="Unassembled WGS sequence"/>
</dbReference>
<evidence type="ECO:0000313" key="3">
    <source>
        <dbReference type="Proteomes" id="UP001498476"/>
    </source>
</evidence>
<dbReference type="EMBL" id="JAZAVJ010000156">
    <property type="protein sequence ID" value="KAK7409292.1"/>
    <property type="molecule type" value="Genomic_DNA"/>
</dbReference>